<organism evidence="1 2">
    <name type="scientific">Pseudomonas synxantha</name>
    <dbReference type="NCBI Taxonomy" id="47883"/>
    <lineage>
        <taxon>Bacteria</taxon>
        <taxon>Pseudomonadati</taxon>
        <taxon>Pseudomonadota</taxon>
        <taxon>Gammaproteobacteria</taxon>
        <taxon>Pseudomonadales</taxon>
        <taxon>Pseudomonadaceae</taxon>
        <taxon>Pseudomonas</taxon>
    </lineage>
</organism>
<comment type="caution">
    <text evidence="1">The sequence shown here is derived from an EMBL/GenBank/DDBJ whole genome shotgun (WGS) entry which is preliminary data.</text>
</comment>
<evidence type="ECO:0000313" key="1">
    <source>
        <dbReference type="EMBL" id="MDR6608034.1"/>
    </source>
</evidence>
<dbReference type="EMBL" id="JAVDSD010000006">
    <property type="protein sequence ID" value="MDR6608034.1"/>
    <property type="molecule type" value="Genomic_DNA"/>
</dbReference>
<name>A0ACC6JP78_9PSED</name>
<keyword evidence="2" id="KW-1185">Reference proteome</keyword>
<reference evidence="1" key="1">
    <citation type="submission" date="2023-07" db="EMBL/GenBank/DDBJ databases">
        <title>Sorghum-associated microbial communities from plants grown in Nebraska, USA.</title>
        <authorList>
            <person name="Schachtman D."/>
        </authorList>
    </citation>
    <scope>NUCLEOTIDE SEQUENCE</scope>
    <source>
        <strain evidence="1">BE46</strain>
    </source>
</reference>
<sequence>MDQTARIEQELDHFPHTLSLYREQLGRFLNRRADQISHALDLPSLMGMDRRIKLGDTSKVVSSGDDDFFSTVAQCPANGILLIESQFESVYDIPLGNIQVEVVAREGGERTRVTLDEQGKGQFEGTPGKSYWVHVQSAVTPAQVSELFKSYDGLTAQLQDWLRGEWQGFKPRWPQSTAAAVGNGLLAGSWAALVGVWDRVGELSAILQDPRRFAEQLGDGARQLAELAEKTPEAMARLLLLASDEAVLCLLLRTASLWLEMLPPSVMAGATAESLSRFAVELLLDLLIGVVLTFAAAGAGVAYLSMRLARHGAQLLDVVLGFVKAIFGLVSQFIGYVDRYKTVAARGVAAGLKKGRMQLRWQAQRNTTLKQHEHHDDASVQAKNPNGDSADTVERTATNKCPVSMVTGEELLTLTDGHLDGVLPFDFTRLYRTSAVELDCGLGFGWSHSLSQRLELDGEQLLWIDAENRRTPFPRPTAARPVIHNSLSRAAIYLGEEPDELILALAGETPRFYHFRDGRLTAISDAYGNRLSLRRDYRDRVERLDNGAGRSLYLRYELKHLVAIDYQVQQRADSEARSWRTEQTLVTYRYDARQRLIEVSNAAGESERYDYDEQHVILQRQLAGGASFFWAWERAGKAARCVRHWASFAQMEARYVWDDHGSVTVQNSDGSRELYEHDERARLVRRVDLDGGERHTAYDAQGRLIAEQDALGAVTEYRYDELGRLIARLPPDEAPTAYEYRHGFLHSRTRGEATWTYERNAQGDVSALTDPDGQVTRYFYDPQGRLLTIRYPDQSGHHFVWNGLGQLLEETLPDGGQRAFAYDALGRRITQRDEHGGVTAFAWDAVGRLIQTIFPTGARRSYAYNAYGQVTAETDELGRVTRFEYADDLHLV</sequence>
<gene>
    <name evidence="1" type="ORF">J2X87_003109</name>
</gene>
<evidence type="ECO:0000313" key="2">
    <source>
        <dbReference type="Proteomes" id="UP001259420"/>
    </source>
</evidence>
<dbReference type="Proteomes" id="UP001259420">
    <property type="component" value="Unassembled WGS sequence"/>
</dbReference>
<accession>A0ACC6JP78</accession>
<protein>
    <submittedName>
        <fullName evidence="1">YD repeat-containing protein</fullName>
    </submittedName>
</protein>
<feature type="non-terminal residue" evidence="1">
    <location>
        <position position="892"/>
    </location>
</feature>
<proteinExistence type="predicted"/>